<dbReference type="CDD" id="cd00054">
    <property type="entry name" value="EGF_CA"/>
    <property type="match status" value="1"/>
</dbReference>
<comment type="caution">
    <text evidence="9">Lacks conserved residue(s) required for the propagation of feature annotation.</text>
</comment>
<keyword evidence="6" id="KW-0067">ATP-binding</keyword>
<feature type="disulfide bond" evidence="9">
    <location>
        <begin position="199"/>
        <end position="208"/>
    </location>
</feature>
<feature type="transmembrane region" description="Helical" evidence="10">
    <location>
        <begin position="7"/>
        <end position="26"/>
    </location>
</feature>
<dbReference type="InterPro" id="IPR050173">
    <property type="entry name" value="ABC_transporter_C-like"/>
</dbReference>
<dbReference type="GO" id="GO:0016020">
    <property type="term" value="C:membrane"/>
    <property type="evidence" value="ECO:0007669"/>
    <property type="project" value="UniProtKB-SubCell"/>
</dbReference>
<evidence type="ECO:0000256" key="9">
    <source>
        <dbReference type="PROSITE-ProRule" id="PRU00076"/>
    </source>
</evidence>
<evidence type="ECO:0000256" key="5">
    <source>
        <dbReference type="ARBA" id="ARBA00022741"/>
    </source>
</evidence>
<feature type="transmembrane region" description="Helical" evidence="10">
    <location>
        <begin position="32"/>
        <end position="52"/>
    </location>
</feature>
<dbReference type="GO" id="GO:0005524">
    <property type="term" value="F:ATP binding"/>
    <property type="evidence" value="ECO:0007669"/>
    <property type="project" value="UniProtKB-KW"/>
</dbReference>
<dbReference type="SUPFAM" id="SSF90123">
    <property type="entry name" value="ABC transporter transmembrane region"/>
    <property type="match status" value="1"/>
</dbReference>
<feature type="domain" description="ABC transmembrane type-1" evidence="12">
    <location>
        <begin position="1"/>
        <end position="137"/>
    </location>
</feature>
<dbReference type="Pfam" id="PF00664">
    <property type="entry name" value="ABC_membrane"/>
    <property type="match status" value="1"/>
</dbReference>
<evidence type="ECO:0000256" key="1">
    <source>
        <dbReference type="ARBA" id="ARBA00004141"/>
    </source>
</evidence>
<comment type="similarity">
    <text evidence="2">Belongs to the ABC transporter superfamily. ABCC family. Conjugate transporter (TC 3.A.1.208) subfamily.</text>
</comment>
<keyword evidence="8 10" id="KW-0472">Membrane</keyword>
<evidence type="ECO:0000259" key="12">
    <source>
        <dbReference type="PROSITE" id="PS50929"/>
    </source>
</evidence>
<dbReference type="Pfam" id="PF00008">
    <property type="entry name" value="EGF"/>
    <property type="match status" value="1"/>
</dbReference>
<dbReference type="Gene3D" id="2.10.25.10">
    <property type="entry name" value="Laminin"/>
    <property type="match status" value="1"/>
</dbReference>
<evidence type="ECO:0000256" key="7">
    <source>
        <dbReference type="ARBA" id="ARBA00022989"/>
    </source>
</evidence>
<name>A0A9X0DB68_9CNID</name>
<keyword evidence="3" id="KW-0813">Transport</keyword>
<evidence type="ECO:0000256" key="4">
    <source>
        <dbReference type="ARBA" id="ARBA00022692"/>
    </source>
</evidence>
<evidence type="ECO:0000313" key="13">
    <source>
        <dbReference type="EMBL" id="KAJ7394107.1"/>
    </source>
</evidence>
<evidence type="ECO:0000256" key="3">
    <source>
        <dbReference type="ARBA" id="ARBA00022448"/>
    </source>
</evidence>
<accession>A0A9X0DB68</accession>
<feature type="domain" description="EGF-like" evidence="11">
    <location>
        <begin position="161"/>
        <end position="209"/>
    </location>
</feature>
<dbReference type="GO" id="GO:0140359">
    <property type="term" value="F:ABC-type transporter activity"/>
    <property type="evidence" value="ECO:0007669"/>
    <property type="project" value="InterPro"/>
</dbReference>
<dbReference type="PROSITE" id="PS50929">
    <property type="entry name" value="ABC_TM1F"/>
    <property type="match status" value="1"/>
</dbReference>
<dbReference type="InterPro" id="IPR000742">
    <property type="entry name" value="EGF"/>
</dbReference>
<dbReference type="Proteomes" id="UP001163046">
    <property type="component" value="Unassembled WGS sequence"/>
</dbReference>
<evidence type="ECO:0008006" key="15">
    <source>
        <dbReference type="Google" id="ProtNLM"/>
    </source>
</evidence>
<protein>
    <recommendedName>
        <fullName evidence="15">EGF-like domain-containing protein</fullName>
    </recommendedName>
</protein>
<dbReference type="PROSITE" id="PS00022">
    <property type="entry name" value="EGF_1"/>
    <property type="match status" value="1"/>
</dbReference>
<sequence>MDELLPDVFLDAVQIVLFCIGAVVLPSILNPWIILPATPLMIIFILIGRYFLKTSRDLRRLEGINRSPVLSHFSDTLMGLVTIRAYKREDAFLKALYRYQDDHNRTWFSIQSTKRWLSIRLDMICVIFVTSVVFLAIANQSDSDDSHKQRGDLPDSIQSHPIEECGAEIERQSYCHHGTCFDFADLDEGDSLKGPHCICQEGYRGRRCQWRKLIHE</sequence>
<reference evidence="13" key="1">
    <citation type="submission" date="2023-01" db="EMBL/GenBank/DDBJ databases">
        <title>Genome assembly of the deep-sea coral Lophelia pertusa.</title>
        <authorList>
            <person name="Herrera S."/>
            <person name="Cordes E."/>
        </authorList>
    </citation>
    <scope>NUCLEOTIDE SEQUENCE</scope>
    <source>
        <strain evidence="13">USNM1676648</strain>
        <tissue evidence="13">Polyp</tissue>
    </source>
</reference>
<keyword evidence="14" id="KW-1185">Reference proteome</keyword>
<dbReference type="InterPro" id="IPR011527">
    <property type="entry name" value="ABC1_TM_dom"/>
</dbReference>
<comment type="subcellular location">
    <subcellularLocation>
        <location evidence="1">Membrane</location>
        <topology evidence="1">Multi-pass membrane protein</topology>
    </subcellularLocation>
</comment>
<dbReference type="PROSITE" id="PS50026">
    <property type="entry name" value="EGF_3"/>
    <property type="match status" value="1"/>
</dbReference>
<evidence type="ECO:0000256" key="2">
    <source>
        <dbReference type="ARBA" id="ARBA00009726"/>
    </source>
</evidence>
<keyword evidence="5" id="KW-0547">Nucleotide-binding</keyword>
<organism evidence="13 14">
    <name type="scientific">Desmophyllum pertusum</name>
    <dbReference type="NCBI Taxonomy" id="174260"/>
    <lineage>
        <taxon>Eukaryota</taxon>
        <taxon>Metazoa</taxon>
        <taxon>Cnidaria</taxon>
        <taxon>Anthozoa</taxon>
        <taxon>Hexacorallia</taxon>
        <taxon>Scleractinia</taxon>
        <taxon>Caryophylliina</taxon>
        <taxon>Caryophylliidae</taxon>
        <taxon>Desmophyllum</taxon>
    </lineage>
</organism>
<feature type="transmembrane region" description="Helical" evidence="10">
    <location>
        <begin position="119"/>
        <end position="138"/>
    </location>
</feature>
<dbReference type="PANTHER" id="PTHR24223">
    <property type="entry name" value="ATP-BINDING CASSETTE SUB-FAMILY C"/>
    <property type="match status" value="1"/>
</dbReference>
<dbReference type="EMBL" id="MU825397">
    <property type="protein sequence ID" value="KAJ7394107.1"/>
    <property type="molecule type" value="Genomic_DNA"/>
</dbReference>
<dbReference type="SMART" id="SM00181">
    <property type="entry name" value="EGF"/>
    <property type="match status" value="1"/>
</dbReference>
<dbReference type="PROSITE" id="PS01186">
    <property type="entry name" value="EGF_2"/>
    <property type="match status" value="1"/>
</dbReference>
<keyword evidence="9" id="KW-0245">EGF-like domain</keyword>
<dbReference type="OrthoDB" id="6500128at2759"/>
<dbReference type="PANTHER" id="PTHR24223:SF456">
    <property type="entry name" value="MULTIDRUG RESISTANCE-ASSOCIATED PROTEIN LETHAL(2)03659"/>
    <property type="match status" value="1"/>
</dbReference>
<dbReference type="Gene3D" id="1.20.1560.10">
    <property type="entry name" value="ABC transporter type 1, transmembrane domain"/>
    <property type="match status" value="1"/>
</dbReference>
<evidence type="ECO:0000259" key="11">
    <source>
        <dbReference type="PROSITE" id="PS50026"/>
    </source>
</evidence>
<dbReference type="SUPFAM" id="SSF57196">
    <property type="entry name" value="EGF/Laminin"/>
    <property type="match status" value="1"/>
</dbReference>
<evidence type="ECO:0000256" key="6">
    <source>
        <dbReference type="ARBA" id="ARBA00022840"/>
    </source>
</evidence>
<keyword evidence="7 10" id="KW-1133">Transmembrane helix</keyword>
<keyword evidence="4 10" id="KW-0812">Transmembrane</keyword>
<dbReference type="AlphaFoldDB" id="A0A9X0DB68"/>
<proteinExistence type="inferred from homology"/>
<keyword evidence="9" id="KW-1015">Disulfide bond</keyword>
<evidence type="ECO:0000256" key="10">
    <source>
        <dbReference type="SAM" id="Phobius"/>
    </source>
</evidence>
<comment type="caution">
    <text evidence="13">The sequence shown here is derived from an EMBL/GenBank/DDBJ whole genome shotgun (WGS) entry which is preliminary data.</text>
</comment>
<dbReference type="InterPro" id="IPR036640">
    <property type="entry name" value="ABC1_TM_sf"/>
</dbReference>
<gene>
    <name evidence="13" type="ORF">OS493_003784</name>
</gene>
<evidence type="ECO:0000313" key="14">
    <source>
        <dbReference type="Proteomes" id="UP001163046"/>
    </source>
</evidence>
<evidence type="ECO:0000256" key="8">
    <source>
        <dbReference type="ARBA" id="ARBA00023136"/>
    </source>
</evidence>